<gene>
    <name evidence="6 7" type="primary">def</name>
    <name evidence="7" type="ORF">HMPREF0493_0287</name>
</gene>
<dbReference type="PIRSF" id="PIRSF004749">
    <property type="entry name" value="Pep_def"/>
    <property type="match status" value="1"/>
</dbReference>
<dbReference type="GO" id="GO:0006412">
    <property type="term" value="P:translation"/>
    <property type="evidence" value="ECO:0007669"/>
    <property type="project" value="UniProtKB-UniRule"/>
</dbReference>
<dbReference type="PANTHER" id="PTHR10458:SF8">
    <property type="entry name" value="PEPTIDE DEFORMYLASE 2"/>
    <property type="match status" value="1"/>
</dbReference>
<sequence length="200" mass="22741">MVKIILRQNDYKGDIKLILMKDITRDGNPVLRKVAQPLTFPLSDHYKQLAKDMMEYLINSQDPKIAEKHQLRAGVGLAAPQVDESVQMASLLVPDDKGNILFKETFVNPEIISESVRKVCLSEGEGCLSVDKEIDGYVPRPDKLTIHYFTVDGEEKTIRLKDYPAIVASHEIDHLNGHLFYDRINKQDPFHLDENTIVIS</sequence>
<evidence type="ECO:0000256" key="3">
    <source>
        <dbReference type="ARBA" id="ARBA00022801"/>
    </source>
</evidence>
<evidence type="ECO:0000313" key="8">
    <source>
        <dbReference type="Proteomes" id="UP000004069"/>
    </source>
</evidence>
<dbReference type="Gene3D" id="3.90.45.10">
    <property type="entry name" value="Peptide deformylase"/>
    <property type="match status" value="1"/>
</dbReference>
<keyword evidence="8" id="KW-1185">Reference proteome</keyword>
<comment type="cofactor">
    <cofactor evidence="6">
        <name>Fe(2+)</name>
        <dbReference type="ChEBI" id="CHEBI:29033"/>
    </cofactor>
    <text evidence="6">Binds 1 Fe(2+) ion.</text>
</comment>
<dbReference type="STRING" id="83683.B1745_03965"/>
<dbReference type="InterPro" id="IPR023635">
    <property type="entry name" value="Peptide_deformylase"/>
</dbReference>
<accession>D4YS09</accession>
<evidence type="ECO:0000256" key="4">
    <source>
        <dbReference type="ARBA" id="ARBA00022917"/>
    </source>
</evidence>
<proteinExistence type="inferred from homology"/>
<feature type="binding site" evidence="6">
    <location>
        <position position="127"/>
    </location>
    <ligand>
        <name>Fe cation</name>
        <dbReference type="ChEBI" id="CHEBI:24875"/>
    </ligand>
</feature>
<dbReference type="AlphaFoldDB" id="D4YS09"/>
<evidence type="ECO:0000256" key="5">
    <source>
        <dbReference type="ARBA" id="ARBA00023004"/>
    </source>
</evidence>
<evidence type="ECO:0000313" key="7">
    <source>
        <dbReference type="EMBL" id="EFG56103.1"/>
    </source>
</evidence>
<dbReference type="GO" id="GO:0042586">
    <property type="term" value="F:peptide deformylase activity"/>
    <property type="evidence" value="ECO:0007669"/>
    <property type="project" value="UniProtKB-UniRule"/>
</dbReference>
<feature type="binding site" evidence="6">
    <location>
        <position position="170"/>
    </location>
    <ligand>
        <name>Fe cation</name>
        <dbReference type="ChEBI" id="CHEBI:24875"/>
    </ligand>
</feature>
<dbReference type="EMBL" id="ADNY01000011">
    <property type="protein sequence ID" value="EFG56103.1"/>
    <property type="molecule type" value="Genomic_DNA"/>
</dbReference>
<feature type="binding site" evidence="6">
    <location>
        <position position="174"/>
    </location>
    <ligand>
        <name>Fe cation</name>
        <dbReference type="ChEBI" id="CHEBI:24875"/>
    </ligand>
</feature>
<dbReference type="PRINTS" id="PR01576">
    <property type="entry name" value="PDEFORMYLASE"/>
</dbReference>
<evidence type="ECO:0000256" key="6">
    <source>
        <dbReference type="HAMAP-Rule" id="MF_00163"/>
    </source>
</evidence>
<keyword evidence="2 6" id="KW-0479">Metal-binding</keyword>
<dbReference type="FunFam" id="3.90.45.10:FF:000002">
    <property type="entry name" value="Peptide deformylase"/>
    <property type="match status" value="1"/>
</dbReference>
<dbReference type="SUPFAM" id="SSF56420">
    <property type="entry name" value="Peptide deformylase"/>
    <property type="match status" value="1"/>
</dbReference>
<feature type="active site" evidence="6">
    <location>
        <position position="171"/>
    </location>
</feature>
<keyword evidence="5 6" id="KW-0408">Iron</keyword>
<comment type="caution">
    <text evidence="7">The sequence shown here is derived from an EMBL/GenBank/DDBJ whole genome shotgun (WGS) entry which is preliminary data.</text>
</comment>
<dbReference type="Proteomes" id="UP000004069">
    <property type="component" value="Unassembled WGS sequence"/>
</dbReference>
<dbReference type="PANTHER" id="PTHR10458">
    <property type="entry name" value="PEPTIDE DEFORMYLASE"/>
    <property type="match status" value="1"/>
</dbReference>
<name>D4YS09_9LACO</name>
<organism evidence="7 8">
    <name type="scientific">Lactobacillus amylolyticus DSM 11664</name>
    <dbReference type="NCBI Taxonomy" id="585524"/>
    <lineage>
        <taxon>Bacteria</taxon>
        <taxon>Bacillati</taxon>
        <taxon>Bacillota</taxon>
        <taxon>Bacilli</taxon>
        <taxon>Lactobacillales</taxon>
        <taxon>Lactobacillaceae</taxon>
        <taxon>Lactobacillus</taxon>
    </lineage>
</organism>
<keyword evidence="3 6" id="KW-0378">Hydrolase</keyword>
<dbReference type="eggNOG" id="COG0242">
    <property type="taxonomic scope" value="Bacteria"/>
</dbReference>
<dbReference type="EC" id="3.5.1.88" evidence="6"/>
<dbReference type="NCBIfam" id="TIGR00079">
    <property type="entry name" value="pept_deformyl"/>
    <property type="match status" value="1"/>
</dbReference>
<evidence type="ECO:0000256" key="2">
    <source>
        <dbReference type="ARBA" id="ARBA00022723"/>
    </source>
</evidence>
<keyword evidence="4 6" id="KW-0648">Protein biosynthesis</keyword>
<comment type="catalytic activity">
    <reaction evidence="6">
        <text>N-terminal N-formyl-L-methionyl-[peptide] + H2O = N-terminal L-methionyl-[peptide] + formate</text>
        <dbReference type="Rhea" id="RHEA:24420"/>
        <dbReference type="Rhea" id="RHEA-COMP:10639"/>
        <dbReference type="Rhea" id="RHEA-COMP:10640"/>
        <dbReference type="ChEBI" id="CHEBI:15377"/>
        <dbReference type="ChEBI" id="CHEBI:15740"/>
        <dbReference type="ChEBI" id="CHEBI:49298"/>
        <dbReference type="ChEBI" id="CHEBI:64731"/>
        <dbReference type="EC" id="3.5.1.88"/>
    </reaction>
</comment>
<dbReference type="CDD" id="cd00487">
    <property type="entry name" value="Pep_deformylase"/>
    <property type="match status" value="1"/>
</dbReference>
<protein>
    <recommendedName>
        <fullName evidence="6">Peptide deformylase</fullName>
        <shortName evidence="6">PDF</shortName>
        <ecNumber evidence="6">3.5.1.88</ecNumber>
    </recommendedName>
    <alternativeName>
        <fullName evidence="6">Polypeptide deformylase</fullName>
    </alternativeName>
</protein>
<comment type="function">
    <text evidence="6">Removes the formyl group from the N-terminal Met of newly synthesized proteins. Requires at least a dipeptide for an efficient rate of reaction. N-terminal L-methionine is a prerequisite for activity but the enzyme has broad specificity at other positions.</text>
</comment>
<comment type="similarity">
    <text evidence="1 6">Belongs to the polypeptide deformylase family.</text>
</comment>
<evidence type="ECO:0000256" key="1">
    <source>
        <dbReference type="ARBA" id="ARBA00010759"/>
    </source>
</evidence>
<dbReference type="Pfam" id="PF01327">
    <property type="entry name" value="Pep_deformylase"/>
    <property type="match status" value="1"/>
</dbReference>
<dbReference type="InterPro" id="IPR036821">
    <property type="entry name" value="Peptide_deformylase_sf"/>
</dbReference>
<dbReference type="GO" id="GO:0046872">
    <property type="term" value="F:metal ion binding"/>
    <property type="evidence" value="ECO:0007669"/>
    <property type="project" value="UniProtKB-KW"/>
</dbReference>
<reference evidence="7 8" key="1">
    <citation type="submission" date="2010-04" db="EMBL/GenBank/DDBJ databases">
        <authorList>
            <person name="Muzny D."/>
            <person name="Qin X."/>
            <person name="Deng J."/>
            <person name="Jiang H."/>
            <person name="Liu Y."/>
            <person name="Qu J."/>
            <person name="Song X.-Z."/>
            <person name="Zhang L."/>
            <person name="Thornton R."/>
            <person name="Coyle M."/>
            <person name="Francisco L."/>
            <person name="Jackson L."/>
            <person name="Javaid M."/>
            <person name="Korchina V."/>
            <person name="Kovar C."/>
            <person name="Mata R."/>
            <person name="Mathew T."/>
            <person name="Ngo R."/>
            <person name="Nguyen L."/>
            <person name="Nguyen N."/>
            <person name="Okwuonu G."/>
            <person name="Ongeri F."/>
            <person name="Pham C."/>
            <person name="Simmons D."/>
            <person name="Wilczek-Boney K."/>
            <person name="Hale W."/>
            <person name="Jakkamsetti A."/>
            <person name="Pham P."/>
            <person name="Ruth R."/>
            <person name="San Lucas F."/>
            <person name="Warren J."/>
            <person name="Zhang J."/>
            <person name="Zhao Z."/>
            <person name="Zhou C."/>
            <person name="Zhu D."/>
            <person name="Lee S."/>
            <person name="Bess C."/>
            <person name="Blankenburg K."/>
            <person name="Forbes L."/>
            <person name="Fu Q."/>
            <person name="Gubbala S."/>
            <person name="Hirani K."/>
            <person name="Jayaseelan J.C."/>
            <person name="Lara F."/>
            <person name="Munidasa M."/>
            <person name="Palculict T."/>
            <person name="Patil S."/>
            <person name="Pu L.-L."/>
            <person name="Saada N."/>
            <person name="Tang L."/>
            <person name="Weissenberger G."/>
            <person name="Zhu Y."/>
            <person name="Hemphill L."/>
            <person name="Shang Y."/>
            <person name="Youmans B."/>
            <person name="Ayvaz T."/>
            <person name="Ross M."/>
            <person name="Santibanez J."/>
            <person name="Aqrawi P."/>
            <person name="Gross S."/>
            <person name="Joshi V."/>
            <person name="Fowler G."/>
            <person name="Nazareth L."/>
            <person name="Reid J."/>
            <person name="Worley K."/>
            <person name="Petrosino J."/>
            <person name="Highlander S."/>
            <person name="Gibbs R."/>
        </authorList>
    </citation>
    <scope>NUCLEOTIDE SEQUENCE [LARGE SCALE GENOMIC DNA]</scope>
    <source>
        <strain evidence="7 8">DSM 11664</strain>
    </source>
</reference>
<dbReference type="HAMAP" id="MF_00163">
    <property type="entry name" value="Pep_deformylase"/>
    <property type="match status" value="1"/>
</dbReference>